<dbReference type="EMBL" id="JAIMBW010000001">
    <property type="protein sequence ID" value="MBY4894117.1"/>
    <property type="molecule type" value="Genomic_DNA"/>
</dbReference>
<dbReference type="AlphaFoldDB" id="A0A975TT69"/>
<dbReference type="Pfam" id="PF00583">
    <property type="entry name" value="Acetyltransf_1"/>
    <property type="match status" value="1"/>
</dbReference>
<dbReference type="RefSeq" id="WP_257893729.1">
    <property type="nucleotide sequence ID" value="NZ_JAIMBW010000001.1"/>
</dbReference>
<sequence length="188" mass="21152">MSVLPAGTEVPFTITYLEMPERPPYGPAQLPGDVRLDRAIDPPVWYFLSLYDAVGREYEWQDRFDQAEEDPAALQAFVRSPDVVIWTAIKNGWPAGFFMLDWRVPGECDLAYFGLVPQAVGTGLGPLLVQTAIATGWARDGVEKMTVNTCTLDHPAALRLYQKMGFVPVSREERMRVLAYDRDPARFP</sequence>
<protein>
    <submittedName>
        <fullName evidence="3">GNAT family N-acetyltransferase</fullName>
    </submittedName>
</protein>
<proteinExistence type="predicted"/>
<dbReference type="SUPFAM" id="SSF55729">
    <property type="entry name" value="Acyl-CoA N-acyltransferases (Nat)"/>
    <property type="match status" value="1"/>
</dbReference>
<dbReference type="Gene3D" id="3.40.630.30">
    <property type="match status" value="1"/>
</dbReference>
<gene>
    <name evidence="2" type="ORF">KUL25_15275</name>
    <name evidence="3" type="ORF">KUL25_15280</name>
</gene>
<dbReference type="Proteomes" id="UP000693972">
    <property type="component" value="Unassembled WGS sequence"/>
</dbReference>
<accession>A0A975TT69</accession>
<evidence type="ECO:0000313" key="2">
    <source>
        <dbReference type="EMBL" id="MBY4894117.1"/>
    </source>
</evidence>
<organism evidence="3">
    <name type="scientific">Gymnodinialimonas phycosphaerae</name>
    <dbReference type="NCBI Taxonomy" id="2841589"/>
    <lineage>
        <taxon>Bacteria</taxon>
        <taxon>Pseudomonadati</taxon>
        <taxon>Pseudomonadota</taxon>
        <taxon>Alphaproteobacteria</taxon>
        <taxon>Rhodobacterales</taxon>
        <taxon>Paracoccaceae</taxon>
        <taxon>Gymnodinialimonas</taxon>
    </lineage>
</organism>
<name>A0A975TT69_9RHOB</name>
<dbReference type="GO" id="GO:0016747">
    <property type="term" value="F:acyltransferase activity, transferring groups other than amino-acyl groups"/>
    <property type="evidence" value="ECO:0007669"/>
    <property type="project" value="InterPro"/>
</dbReference>
<evidence type="ECO:0000259" key="1">
    <source>
        <dbReference type="PROSITE" id="PS51186"/>
    </source>
</evidence>
<dbReference type="EMBL" id="CP078073">
    <property type="protein sequence ID" value="QXL86800.1"/>
    <property type="molecule type" value="Genomic_DNA"/>
</dbReference>
<dbReference type="InterPro" id="IPR000182">
    <property type="entry name" value="GNAT_dom"/>
</dbReference>
<dbReference type="InterPro" id="IPR016181">
    <property type="entry name" value="Acyl_CoA_acyltransferase"/>
</dbReference>
<keyword evidence="4" id="KW-1185">Reference proteome</keyword>
<feature type="domain" description="N-acetyltransferase" evidence="1">
    <location>
        <begin position="32"/>
        <end position="183"/>
    </location>
</feature>
<reference evidence="3 4" key="1">
    <citation type="submission" date="2021-07" db="EMBL/GenBank/DDBJ databases">
        <title>Karlodiniumbacter phycospheric gen. nov., sp. nov., a phycosphere bacterium isolated from karlodinium veneficum.</title>
        <authorList>
            <person name="Peng Y."/>
            <person name="Jiang L."/>
            <person name="Lee J."/>
        </authorList>
    </citation>
    <scope>NUCLEOTIDE SEQUENCE</scope>
    <source>
        <strain evidence="3 4">N5</strain>
    </source>
</reference>
<evidence type="ECO:0000313" key="3">
    <source>
        <dbReference type="EMBL" id="QXL86800.1"/>
    </source>
</evidence>
<evidence type="ECO:0000313" key="4">
    <source>
        <dbReference type="Proteomes" id="UP000693972"/>
    </source>
</evidence>
<dbReference type="PROSITE" id="PS51186">
    <property type="entry name" value="GNAT"/>
    <property type="match status" value="1"/>
</dbReference>